<dbReference type="PROSITE" id="PS50109">
    <property type="entry name" value="HIS_KIN"/>
    <property type="match status" value="1"/>
</dbReference>
<dbReference type="SMART" id="SM00387">
    <property type="entry name" value="HATPase_c"/>
    <property type="match status" value="1"/>
</dbReference>
<dbReference type="SMART" id="SM00388">
    <property type="entry name" value="HisKA"/>
    <property type="match status" value="1"/>
</dbReference>
<evidence type="ECO:0000256" key="1">
    <source>
        <dbReference type="ARBA" id="ARBA00000085"/>
    </source>
</evidence>
<dbReference type="SUPFAM" id="SSF47384">
    <property type="entry name" value="Homodimeric domain of signal transducing histidine kinase"/>
    <property type="match status" value="1"/>
</dbReference>
<dbReference type="Pfam" id="PF00512">
    <property type="entry name" value="HisKA"/>
    <property type="match status" value="1"/>
</dbReference>
<keyword evidence="9" id="KW-1133">Transmembrane helix</keyword>
<dbReference type="GO" id="GO:0004721">
    <property type="term" value="F:phosphoprotein phosphatase activity"/>
    <property type="evidence" value="ECO:0007669"/>
    <property type="project" value="TreeGrafter"/>
</dbReference>
<evidence type="ECO:0000256" key="4">
    <source>
        <dbReference type="ARBA" id="ARBA00022553"/>
    </source>
</evidence>
<evidence type="ECO:0000256" key="8">
    <source>
        <dbReference type="ARBA" id="ARBA00023136"/>
    </source>
</evidence>
<feature type="domain" description="Histidine kinase" evidence="10">
    <location>
        <begin position="127"/>
        <end position="340"/>
    </location>
</feature>
<dbReference type="PANTHER" id="PTHR45453:SF1">
    <property type="entry name" value="PHOSPHATE REGULON SENSOR PROTEIN PHOR"/>
    <property type="match status" value="1"/>
</dbReference>
<dbReference type="PANTHER" id="PTHR45453">
    <property type="entry name" value="PHOSPHATE REGULON SENSOR PROTEIN PHOR"/>
    <property type="match status" value="1"/>
</dbReference>
<dbReference type="FunFam" id="1.10.287.130:FF:000001">
    <property type="entry name" value="Two-component sensor histidine kinase"/>
    <property type="match status" value="1"/>
</dbReference>
<dbReference type="EMBL" id="DXGE01000034">
    <property type="protein sequence ID" value="HIW86497.1"/>
    <property type="molecule type" value="Genomic_DNA"/>
</dbReference>
<dbReference type="InterPro" id="IPR050351">
    <property type="entry name" value="BphY/WalK/GraS-like"/>
</dbReference>
<evidence type="ECO:0000313" key="11">
    <source>
        <dbReference type="EMBL" id="HIW86497.1"/>
    </source>
</evidence>
<feature type="transmembrane region" description="Helical" evidence="9">
    <location>
        <begin position="12"/>
        <end position="36"/>
    </location>
</feature>
<keyword evidence="8 9" id="KW-0472">Membrane</keyword>
<keyword evidence="5" id="KW-0808">Transferase</keyword>
<dbReference type="InterPro" id="IPR005467">
    <property type="entry name" value="His_kinase_dom"/>
</dbReference>
<evidence type="ECO:0000256" key="5">
    <source>
        <dbReference type="ARBA" id="ARBA00022679"/>
    </source>
</evidence>
<dbReference type="GO" id="GO:0005886">
    <property type="term" value="C:plasma membrane"/>
    <property type="evidence" value="ECO:0007669"/>
    <property type="project" value="TreeGrafter"/>
</dbReference>
<dbReference type="EC" id="2.7.13.3" evidence="3"/>
<name>A0A9D1RH30_9FIRM</name>
<evidence type="ECO:0000256" key="2">
    <source>
        <dbReference type="ARBA" id="ARBA00004370"/>
    </source>
</evidence>
<dbReference type="GO" id="GO:0016036">
    <property type="term" value="P:cellular response to phosphate starvation"/>
    <property type="evidence" value="ECO:0007669"/>
    <property type="project" value="TreeGrafter"/>
</dbReference>
<protein>
    <recommendedName>
        <fullName evidence="3">histidine kinase</fullName>
        <ecNumber evidence="3">2.7.13.3</ecNumber>
    </recommendedName>
</protein>
<gene>
    <name evidence="11" type="ORF">IAA48_08395</name>
</gene>
<dbReference type="Gene3D" id="3.30.565.10">
    <property type="entry name" value="Histidine kinase-like ATPase, C-terminal domain"/>
    <property type="match status" value="1"/>
</dbReference>
<dbReference type="Gene3D" id="1.10.287.130">
    <property type="match status" value="1"/>
</dbReference>
<dbReference type="GO" id="GO:0000155">
    <property type="term" value="F:phosphorelay sensor kinase activity"/>
    <property type="evidence" value="ECO:0007669"/>
    <property type="project" value="InterPro"/>
</dbReference>
<sequence length="340" mass="37232">MTGRMTGKIFNTMLIATGCSVLVSIAAFAIFAAVYIRDLEGADMSRVALFAGVTAIPVLAVALLISFAAAFVISKILRTDIEKMGDDVANISENCRYNELKPFADKIQVQLDEKEKLLNMKKRFTANVSHELKTPLTAISGYGEMLQSNMVQPGDVPAIGGIIYKESQRLINLTHDIIQLSQLEEYDYKPIIDFVELMPVVEYCVEALSVKAQKKNVTVTVSGAPCRVRGTKSLIEELVYNVVENAIKYNIDGGRVEVIVEDGEAYCLLTVSDTGIGIPEKYLDRVFERFFRVDKSRSKATGGTGLGLAIVKHTAEYLGGGVSIESRENEGTSITIRLAK</sequence>
<dbReference type="InterPro" id="IPR003661">
    <property type="entry name" value="HisK_dim/P_dom"/>
</dbReference>
<dbReference type="InterPro" id="IPR003594">
    <property type="entry name" value="HATPase_dom"/>
</dbReference>
<comment type="caution">
    <text evidence="11">The sequence shown here is derived from an EMBL/GenBank/DDBJ whole genome shotgun (WGS) entry which is preliminary data.</text>
</comment>
<organism evidence="11 12">
    <name type="scientific">Candidatus Eubacterium faecipullorum</name>
    <dbReference type="NCBI Taxonomy" id="2838571"/>
    <lineage>
        <taxon>Bacteria</taxon>
        <taxon>Bacillati</taxon>
        <taxon>Bacillota</taxon>
        <taxon>Clostridia</taxon>
        <taxon>Eubacteriales</taxon>
        <taxon>Eubacteriaceae</taxon>
        <taxon>Eubacterium</taxon>
    </lineage>
</organism>
<comment type="catalytic activity">
    <reaction evidence="1">
        <text>ATP + protein L-histidine = ADP + protein N-phospho-L-histidine.</text>
        <dbReference type="EC" id="2.7.13.3"/>
    </reaction>
</comment>
<proteinExistence type="predicted"/>
<keyword evidence="9" id="KW-0812">Transmembrane</keyword>
<comment type="subcellular location">
    <subcellularLocation>
        <location evidence="2">Membrane</location>
    </subcellularLocation>
</comment>
<dbReference type="Pfam" id="PF02518">
    <property type="entry name" value="HATPase_c"/>
    <property type="match status" value="1"/>
</dbReference>
<dbReference type="CDD" id="cd00082">
    <property type="entry name" value="HisKA"/>
    <property type="match status" value="1"/>
</dbReference>
<dbReference type="Proteomes" id="UP000824205">
    <property type="component" value="Unassembled WGS sequence"/>
</dbReference>
<reference evidence="11" key="2">
    <citation type="submission" date="2021-04" db="EMBL/GenBank/DDBJ databases">
        <authorList>
            <person name="Gilroy R."/>
        </authorList>
    </citation>
    <scope>NUCLEOTIDE SEQUENCE</scope>
    <source>
        <strain evidence="11">421</strain>
    </source>
</reference>
<evidence type="ECO:0000256" key="9">
    <source>
        <dbReference type="SAM" id="Phobius"/>
    </source>
</evidence>
<dbReference type="CDD" id="cd00075">
    <property type="entry name" value="HATPase"/>
    <property type="match status" value="1"/>
</dbReference>
<dbReference type="PROSITE" id="PS51257">
    <property type="entry name" value="PROKAR_LIPOPROTEIN"/>
    <property type="match status" value="1"/>
</dbReference>
<accession>A0A9D1RH30</accession>
<dbReference type="InterPro" id="IPR036890">
    <property type="entry name" value="HATPase_C_sf"/>
</dbReference>
<evidence type="ECO:0000256" key="6">
    <source>
        <dbReference type="ARBA" id="ARBA00022777"/>
    </source>
</evidence>
<dbReference type="FunFam" id="3.30.565.10:FF:000006">
    <property type="entry name" value="Sensor histidine kinase WalK"/>
    <property type="match status" value="1"/>
</dbReference>
<dbReference type="InterPro" id="IPR036097">
    <property type="entry name" value="HisK_dim/P_sf"/>
</dbReference>
<keyword evidence="7" id="KW-0902">Two-component regulatory system</keyword>
<evidence type="ECO:0000313" key="12">
    <source>
        <dbReference type="Proteomes" id="UP000824205"/>
    </source>
</evidence>
<keyword evidence="4" id="KW-0597">Phosphoprotein</keyword>
<dbReference type="SUPFAM" id="SSF55874">
    <property type="entry name" value="ATPase domain of HSP90 chaperone/DNA topoisomerase II/histidine kinase"/>
    <property type="match status" value="1"/>
</dbReference>
<dbReference type="PRINTS" id="PR00344">
    <property type="entry name" value="BCTRLSENSOR"/>
</dbReference>
<reference evidence="11" key="1">
    <citation type="journal article" date="2021" name="PeerJ">
        <title>Extensive microbial diversity within the chicken gut microbiome revealed by metagenomics and culture.</title>
        <authorList>
            <person name="Gilroy R."/>
            <person name="Ravi A."/>
            <person name="Getino M."/>
            <person name="Pursley I."/>
            <person name="Horton D.L."/>
            <person name="Alikhan N.F."/>
            <person name="Baker D."/>
            <person name="Gharbi K."/>
            <person name="Hall N."/>
            <person name="Watson M."/>
            <person name="Adriaenssens E.M."/>
            <person name="Foster-Nyarko E."/>
            <person name="Jarju S."/>
            <person name="Secka A."/>
            <person name="Antonio M."/>
            <person name="Oren A."/>
            <person name="Chaudhuri R.R."/>
            <person name="La Ragione R."/>
            <person name="Hildebrand F."/>
            <person name="Pallen M.J."/>
        </authorList>
    </citation>
    <scope>NUCLEOTIDE SEQUENCE</scope>
    <source>
        <strain evidence="11">421</strain>
    </source>
</reference>
<feature type="transmembrane region" description="Helical" evidence="9">
    <location>
        <begin position="48"/>
        <end position="73"/>
    </location>
</feature>
<dbReference type="AlphaFoldDB" id="A0A9D1RH30"/>
<evidence type="ECO:0000256" key="3">
    <source>
        <dbReference type="ARBA" id="ARBA00012438"/>
    </source>
</evidence>
<evidence type="ECO:0000259" key="10">
    <source>
        <dbReference type="PROSITE" id="PS50109"/>
    </source>
</evidence>
<evidence type="ECO:0000256" key="7">
    <source>
        <dbReference type="ARBA" id="ARBA00023012"/>
    </source>
</evidence>
<keyword evidence="6 11" id="KW-0418">Kinase</keyword>
<dbReference type="InterPro" id="IPR004358">
    <property type="entry name" value="Sig_transdc_His_kin-like_C"/>
</dbReference>